<sequence>VSNKILIITNNLHQLEKGFLLKNNLSETVDLVYTGKSEFINDSKNIGEFSKIAPELLIKKNLADYISVLVFTLPANRITLQLHTKCRVMKIPIICFQETHQLTIRNNNIYNITLSPDLIVCASNLESRLIQKKNLFIKEKLYDQGWAFQSFQNESNLKLKTKDILIVFGASSNISPSSDEEFEVKNNLVKYISRLYPNKFIDIKEHPQDLKSKMYLNYSVNPKQLSVIKFNTSLKEVFSNYKTVFCSQNTQSLIDLMHHQQKFFVFNCGNENKIFQDLRGKKIKVNNSIKIKEYNKELEFENLQKKFFKPLTFKDKFMSNLLKEVSKYDAQYLYNTEKILWNNFLYNKKDLDDLSEEFKDIFINFKKIDFEKLLAGACSASIQSVIFLIIIRNILLS</sequence>
<dbReference type="EMBL" id="UINC01016552">
    <property type="protein sequence ID" value="SVA68834.1"/>
    <property type="molecule type" value="Genomic_DNA"/>
</dbReference>
<dbReference type="AlphaFoldDB" id="A0A381XVL7"/>
<feature type="non-terminal residue" evidence="2">
    <location>
        <position position="397"/>
    </location>
</feature>
<keyword evidence="1" id="KW-1133">Transmembrane helix</keyword>
<accession>A0A381XVL7</accession>
<organism evidence="2">
    <name type="scientific">marine metagenome</name>
    <dbReference type="NCBI Taxonomy" id="408172"/>
    <lineage>
        <taxon>unclassified sequences</taxon>
        <taxon>metagenomes</taxon>
        <taxon>ecological metagenomes</taxon>
    </lineage>
</organism>
<feature type="transmembrane region" description="Helical" evidence="1">
    <location>
        <begin position="373"/>
        <end position="395"/>
    </location>
</feature>
<proteinExistence type="predicted"/>
<reference evidence="2" key="1">
    <citation type="submission" date="2018-05" db="EMBL/GenBank/DDBJ databases">
        <authorList>
            <person name="Lanie J.A."/>
            <person name="Ng W.-L."/>
            <person name="Kazmierczak K.M."/>
            <person name="Andrzejewski T.M."/>
            <person name="Davidsen T.M."/>
            <person name="Wayne K.J."/>
            <person name="Tettelin H."/>
            <person name="Glass J.I."/>
            <person name="Rusch D."/>
            <person name="Podicherti R."/>
            <person name="Tsui H.-C.T."/>
            <person name="Winkler M.E."/>
        </authorList>
    </citation>
    <scope>NUCLEOTIDE SEQUENCE</scope>
</reference>
<evidence type="ECO:0000313" key="2">
    <source>
        <dbReference type="EMBL" id="SVA68834.1"/>
    </source>
</evidence>
<evidence type="ECO:0008006" key="3">
    <source>
        <dbReference type="Google" id="ProtNLM"/>
    </source>
</evidence>
<keyword evidence="1" id="KW-0472">Membrane</keyword>
<gene>
    <name evidence="2" type="ORF">METZ01_LOCUS121688</name>
</gene>
<protein>
    <recommendedName>
        <fullName evidence="3">UDP-N-acetylglucosamine 2-epimerase domain-containing protein</fullName>
    </recommendedName>
</protein>
<name>A0A381XVL7_9ZZZZ</name>
<keyword evidence="1" id="KW-0812">Transmembrane</keyword>
<evidence type="ECO:0000256" key="1">
    <source>
        <dbReference type="SAM" id="Phobius"/>
    </source>
</evidence>
<feature type="non-terminal residue" evidence="2">
    <location>
        <position position="1"/>
    </location>
</feature>